<proteinExistence type="predicted"/>
<dbReference type="Proteomes" id="UP000499080">
    <property type="component" value="Unassembled WGS sequence"/>
</dbReference>
<feature type="region of interest" description="Disordered" evidence="1">
    <location>
        <begin position="195"/>
        <end position="214"/>
    </location>
</feature>
<feature type="region of interest" description="Disordered" evidence="1">
    <location>
        <begin position="311"/>
        <end position="346"/>
    </location>
</feature>
<protein>
    <submittedName>
        <fullName evidence="2">Uncharacterized protein</fullName>
    </submittedName>
</protein>
<feature type="compositionally biased region" description="Basic and acidic residues" evidence="1">
    <location>
        <begin position="331"/>
        <end position="346"/>
    </location>
</feature>
<accession>A0A4Y2K462</accession>
<comment type="caution">
    <text evidence="2">The sequence shown here is derived from an EMBL/GenBank/DDBJ whole genome shotgun (WGS) entry which is preliminary data.</text>
</comment>
<reference evidence="2 3" key="1">
    <citation type="journal article" date="2019" name="Sci. Rep.">
        <title>Orb-weaving spider Araneus ventricosus genome elucidates the spidroin gene catalogue.</title>
        <authorList>
            <person name="Kono N."/>
            <person name="Nakamura H."/>
            <person name="Ohtoshi R."/>
            <person name="Moran D.A.P."/>
            <person name="Shinohara A."/>
            <person name="Yoshida Y."/>
            <person name="Fujiwara M."/>
            <person name="Mori M."/>
            <person name="Tomita M."/>
            <person name="Arakawa K."/>
        </authorList>
    </citation>
    <scope>NUCLEOTIDE SEQUENCE [LARGE SCALE GENOMIC DNA]</scope>
</reference>
<evidence type="ECO:0000313" key="3">
    <source>
        <dbReference type="Proteomes" id="UP000499080"/>
    </source>
</evidence>
<organism evidence="2 3">
    <name type="scientific">Araneus ventricosus</name>
    <name type="common">Orbweaver spider</name>
    <name type="synonym">Epeira ventricosa</name>
    <dbReference type="NCBI Taxonomy" id="182803"/>
    <lineage>
        <taxon>Eukaryota</taxon>
        <taxon>Metazoa</taxon>
        <taxon>Ecdysozoa</taxon>
        <taxon>Arthropoda</taxon>
        <taxon>Chelicerata</taxon>
        <taxon>Arachnida</taxon>
        <taxon>Araneae</taxon>
        <taxon>Araneomorphae</taxon>
        <taxon>Entelegynae</taxon>
        <taxon>Araneoidea</taxon>
        <taxon>Araneidae</taxon>
        <taxon>Araneus</taxon>
    </lineage>
</organism>
<keyword evidence="3" id="KW-1185">Reference proteome</keyword>
<evidence type="ECO:0000256" key="1">
    <source>
        <dbReference type="SAM" id="MobiDB-lite"/>
    </source>
</evidence>
<dbReference type="OrthoDB" id="5989028at2759"/>
<name>A0A4Y2K462_ARAVE</name>
<dbReference type="AlphaFoldDB" id="A0A4Y2K462"/>
<sequence>MDGSDSVCIFLWKQVGNNIVLVEKGLESIIEASLRVDDGLHEKLREKATVHKSFKEKYTPPSNIRTFMKQKETSESAPTTSSVFRSLEEKFDFKNDCFICGKPAVVDSKYPLHLRKLAHFVSTLKIRDSNIHIIAKCNEQCDDLGERVKCRLLNVSDLVAPEARPTATLTTLTHGSWPTHQGVRHYKDCREDRSIDTHMPPTGLRPTPTSLPKPPETMEGNENLAVQMNENVTVQMNAPHIIINNPNTSTLTSLASTQIPSAPPSPSDALEDADSSLIVESYGVQTIDESVVMHHQDVDIESVAQKSNHLISADPMLAANGSPDITNSDTESEKQTSDDHLDHAQN</sequence>
<evidence type="ECO:0000313" key="2">
    <source>
        <dbReference type="EMBL" id="GBM96997.1"/>
    </source>
</evidence>
<gene>
    <name evidence="2" type="ORF">AVEN_153096_1</name>
</gene>
<dbReference type="EMBL" id="BGPR01004196">
    <property type="protein sequence ID" value="GBM96997.1"/>
    <property type="molecule type" value="Genomic_DNA"/>
</dbReference>